<protein>
    <submittedName>
        <fullName evidence="1">Uncharacterized protein</fullName>
    </submittedName>
</protein>
<organism evidence="1 2">
    <name type="scientific">Allosphingosinicella deserti</name>
    <dbReference type="NCBI Taxonomy" id="2116704"/>
    <lineage>
        <taxon>Bacteria</taxon>
        <taxon>Pseudomonadati</taxon>
        <taxon>Pseudomonadota</taxon>
        <taxon>Alphaproteobacteria</taxon>
        <taxon>Sphingomonadales</taxon>
        <taxon>Sphingomonadaceae</taxon>
        <taxon>Allosphingosinicella</taxon>
    </lineage>
</organism>
<sequence>MKLLCFLGLHRPSTCSMTRRGGHFVALCESCARPLERAADGTWRACDPLYRDSDRSFRAR</sequence>
<comment type="caution">
    <text evidence="1">The sequence shown here is derived from an EMBL/GenBank/DDBJ whole genome shotgun (WGS) entry which is preliminary data.</text>
</comment>
<accession>A0A2P7QEK4</accession>
<dbReference type="Proteomes" id="UP000241167">
    <property type="component" value="Unassembled WGS sequence"/>
</dbReference>
<dbReference type="EMBL" id="PXYI01000014">
    <property type="protein sequence ID" value="PSJ36408.1"/>
    <property type="molecule type" value="Genomic_DNA"/>
</dbReference>
<gene>
    <name evidence="1" type="ORF">C7I55_26585</name>
</gene>
<proteinExistence type="predicted"/>
<reference evidence="1 2" key="1">
    <citation type="submission" date="2018-03" db="EMBL/GenBank/DDBJ databases">
        <title>The draft genome of Sphingosinicella sp. GL-C-18.</title>
        <authorList>
            <person name="Liu L."/>
            <person name="Li L."/>
            <person name="Liang L."/>
            <person name="Zhang X."/>
            <person name="Wang T."/>
        </authorList>
    </citation>
    <scope>NUCLEOTIDE SEQUENCE [LARGE SCALE GENOMIC DNA]</scope>
    <source>
        <strain evidence="1 2">GL-C-18</strain>
    </source>
</reference>
<evidence type="ECO:0000313" key="2">
    <source>
        <dbReference type="Proteomes" id="UP000241167"/>
    </source>
</evidence>
<name>A0A2P7QEK4_9SPHN</name>
<keyword evidence="2" id="KW-1185">Reference proteome</keyword>
<dbReference type="AlphaFoldDB" id="A0A2P7QEK4"/>
<evidence type="ECO:0000313" key="1">
    <source>
        <dbReference type="EMBL" id="PSJ36408.1"/>
    </source>
</evidence>